<dbReference type="CDD" id="cd00143">
    <property type="entry name" value="PP2Cc"/>
    <property type="match status" value="1"/>
</dbReference>
<reference evidence="2 3" key="1">
    <citation type="submission" date="2016-11" db="EMBL/GenBank/DDBJ databases">
        <authorList>
            <person name="Varghese N."/>
            <person name="Submissions S."/>
        </authorList>
    </citation>
    <scope>NUCLEOTIDE SEQUENCE [LARGE SCALE GENOMIC DNA]</scope>
    <source>
        <strain evidence="2 3">DSM 19027</strain>
    </source>
</reference>
<proteinExistence type="predicted"/>
<dbReference type="SMART" id="SM00332">
    <property type="entry name" value="PP2Cc"/>
    <property type="match status" value="1"/>
</dbReference>
<dbReference type="PANTHER" id="PTHR47992">
    <property type="entry name" value="PROTEIN PHOSPHATASE"/>
    <property type="match status" value="1"/>
</dbReference>
<evidence type="ECO:0000313" key="3">
    <source>
        <dbReference type="Proteomes" id="UP000324781"/>
    </source>
</evidence>
<dbReference type="SMART" id="SM00331">
    <property type="entry name" value="PP2C_SIG"/>
    <property type="match status" value="1"/>
</dbReference>
<dbReference type="Gene3D" id="3.60.40.10">
    <property type="entry name" value="PPM-type phosphatase domain"/>
    <property type="match status" value="1"/>
</dbReference>
<dbReference type="GO" id="GO:0004722">
    <property type="term" value="F:protein serine/threonine phosphatase activity"/>
    <property type="evidence" value="ECO:0007669"/>
    <property type="project" value="InterPro"/>
</dbReference>
<accession>A0A1M6ITM9</accession>
<dbReference type="InterPro" id="IPR015655">
    <property type="entry name" value="PP2C"/>
</dbReference>
<dbReference type="InterPro" id="IPR001932">
    <property type="entry name" value="PPM-type_phosphatase-like_dom"/>
</dbReference>
<sequence length="283" mass="30847">MPNPQIVFAARSDKGCARRNNEDNLYCCGTILTSDRQNLPFKTGGVFSAPAVFAVFDGVGGEQLGEQASLTAAQTLAEHADRICSAGTAQIDSAVKVLVDDINRRIREESKTMSVRMGTTMALAVVTQSEIRAYNIGDSRIYMFDERTGLRVVSIDHTLAMRRVKAGLVSETEARRSGDWSKLTACLGIAFENGLISEPYMSPPVPLSGKVRLLLCSDGLTDMVQDERIEHILGSCKNIEKAVQELMSEALNNGGRDNITIIAAEIRKQNPLLGRFLPKGGRR</sequence>
<dbReference type="OrthoDB" id="9801841at2"/>
<name>A0A1M6ITM9_9FIRM</name>
<organism evidence="2 3">
    <name type="scientific">Thermoclostridium caenicola</name>
    <dbReference type="NCBI Taxonomy" id="659425"/>
    <lineage>
        <taxon>Bacteria</taxon>
        <taxon>Bacillati</taxon>
        <taxon>Bacillota</taxon>
        <taxon>Clostridia</taxon>
        <taxon>Eubacteriales</taxon>
        <taxon>Oscillospiraceae</taxon>
        <taxon>Thermoclostridium</taxon>
    </lineage>
</organism>
<dbReference type="Pfam" id="PF13672">
    <property type="entry name" value="PP2C_2"/>
    <property type="match status" value="1"/>
</dbReference>
<dbReference type="Proteomes" id="UP000324781">
    <property type="component" value="Unassembled WGS sequence"/>
</dbReference>
<dbReference type="RefSeq" id="WP_149679326.1">
    <property type="nucleotide sequence ID" value="NZ_FQZP01000047.1"/>
</dbReference>
<dbReference type="SUPFAM" id="SSF81606">
    <property type="entry name" value="PP2C-like"/>
    <property type="match status" value="1"/>
</dbReference>
<keyword evidence="3" id="KW-1185">Reference proteome</keyword>
<dbReference type="AlphaFoldDB" id="A0A1M6ITM9"/>
<evidence type="ECO:0000313" key="2">
    <source>
        <dbReference type="EMBL" id="SHJ37774.1"/>
    </source>
</evidence>
<protein>
    <submittedName>
        <fullName evidence="2">Serine/threonine protein phosphatase PrpC</fullName>
    </submittedName>
</protein>
<dbReference type="InterPro" id="IPR036457">
    <property type="entry name" value="PPM-type-like_dom_sf"/>
</dbReference>
<dbReference type="PROSITE" id="PS51746">
    <property type="entry name" value="PPM_2"/>
    <property type="match status" value="1"/>
</dbReference>
<gene>
    <name evidence="2" type="ORF">SAMN05444373_104713</name>
</gene>
<dbReference type="EMBL" id="FQZP01000047">
    <property type="protein sequence ID" value="SHJ37774.1"/>
    <property type="molecule type" value="Genomic_DNA"/>
</dbReference>
<evidence type="ECO:0000259" key="1">
    <source>
        <dbReference type="PROSITE" id="PS51746"/>
    </source>
</evidence>
<feature type="domain" description="PPM-type phosphatase" evidence="1">
    <location>
        <begin position="7"/>
        <end position="266"/>
    </location>
</feature>